<dbReference type="Gene3D" id="1.10.10.10">
    <property type="entry name" value="Winged helix-like DNA-binding domain superfamily/Winged helix DNA-binding domain"/>
    <property type="match status" value="2"/>
</dbReference>
<proteinExistence type="predicted"/>
<keyword evidence="4" id="KW-0131">Cell cycle</keyword>
<dbReference type="PANTHER" id="PTHR34298:SF2">
    <property type="entry name" value="SEGREGATION AND CONDENSATION PROTEIN B"/>
    <property type="match status" value="1"/>
</dbReference>
<dbReference type="GO" id="GO:0051301">
    <property type="term" value="P:cell division"/>
    <property type="evidence" value="ECO:0007669"/>
    <property type="project" value="UniProtKB-KW"/>
</dbReference>
<comment type="caution">
    <text evidence="6">The sequence shown here is derived from an EMBL/GenBank/DDBJ whole genome shotgun (WGS) entry which is preliminary data.</text>
</comment>
<keyword evidence="1" id="KW-0963">Cytoplasm</keyword>
<dbReference type="NCBIfam" id="TIGR00281">
    <property type="entry name" value="SMC-Scp complex subunit ScpB"/>
    <property type="match status" value="1"/>
</dbReference>
<feature type="compositionally biased region" description="Basic and acidic residues" evidence="5">
    <location>
        <begin position="1"/>
        <end position="19"/>
    </location>
</feature>
<evidence type="ECO:0000256" key="5">
    <source>
        <dbReference type="SAM" id="MobiDB-lite"/>
    </source>
</evidence>
<dbReference type="Proteomes" id="UP000885672">
    <property type="component" value="Unassembled WGS sequence"/>
</dbReference>
<reference evidence="6" key="1">
    <citation type="journal article" date="2020" name="mSystems">
        <title>Genome- and Community-Level Interaction Insights into Carbon Utilization and Element Cycling Functions of Hydrothermarchaeota in Hydrothermal Sediment.</title>
        <authorList>
            <person name="Zhou Z."/>
            <person name="Liu Y."/>
            <person name="Xu W."/>
            <person name="Pan J."/>
            <person name="Luo Z.H."/>
            <person name="Li M."/>
        </authorList>
    </citation>
    <scope>NUCLEOTIDE SEQUENCE [LARGE SCALE GENOMIC DNA]</scope>
    <source>
        <strain evidence="6">SpSt-1182</strain>
    </source>
</reference>
<sequence>MTTDDPGTRDRKEATRDQPEGGAAPDPVAEFALVVEALLFSAEEPVPASKLAEIGGMEIGRVRDAVTALNRVYEDSGRTFRIHRVAQGFQLYTLPDFAQPVRQLYRRQLIQRLSRAALEVLAIIAYRQPVTRPQVEEFRGVDCSGPIVTLLERRLIATAGKARRPGSPYLYRTTREFLRYFGLESLDDLPPLEELGAFLAGALEEQDRQLEITTSEQLAIGDERIVEAARADEEALESNDAPPATDAGEAEEPK</sequence>
<gene>
    <name evidence="6" type="primary">scpB</name>
    <name evidence="6" type="ORF">ENN51_05880</name>
</gene>
<dbReference type="AlphaFoldDB" id="A0A7V0T5Y5"/>
<name>A0A7V0T5Y5_UNCW3</name>
<dbReference type="InterPro" id="IPR036390">
    <property type="entry name" value="WH_DNA-bd_sf"/>
</dbReference>
<dbReference type="InterPro" id="IPR005234">
    <property type="entry name" value="ScpB_csome_segregation"/>
</dbReference>
<dbReference type="GO" id="GO:0051304">
    <property type="term" value="P:chromosome separation"/>
    <property type="evidence" value="ECO:0007669"/>
    <property type="project" value="InterPro"/>
</dbReference>
<dbReference type="Pfam" id="PF04079">
    <property type="entry name" value="SMC_ScpB"/>
    <property type="match status" value="1"/>
</dbReference>
<evidence type="ECO:0000313" key="6">
    <source>
        <dbReference type="EMBL" id="HDQ99794.1"/>
    </source>
</evidence>
<accession>A0A7V0T5Y5</accession>
<dbReference type="EMBL" id="DSBX01000219">
    <property type="protein sequence ID" value="HDQ99794.1"/>
    <property type="molecule type" value="Genomic_DNA"/>
</dbReference>
<dbReference type="SUPFAM" id="SSF46785">
    <property type="entry name" value="Winged helix' DNA-binding domain"/>
    <property type="match status" value="2"/>
</dbReference>
<keyword evidence="2" id="KW-0132">Cell division</keyword>
<evidence type="ECO:0000256" key="3">
    <source>
        <dbReference type="ARBA" id="ARBA00022829"/>
    </source>
</evidence>
<evidence type="ECO:0000256" key="1">
    <source>
        <dbReference type="ARBA" id="ARBA00022490"/>
    </source>
</evidence>
<evidence type="ECO:0000256" key="2">
    <source>
        <dbReference type="ARBA" id="ARBA00022618"/>
    </source>
</evidence>
<dbReference type="InterPro" id="IPR036388">
    <property type="entry name" value="WH-like_DNA-bd_sf"/>
</dbReference>
<dbReference type="PANTHER" id="PTHR34298">
    <property type="entry name" value="SEGREGATION AND CONDENSATION PROTEIN B"/>
    <property type="match status" value="1"/>
</dbReference>
<feature type="region of interest" description="Disordered" evidence="5">
    <location>
        <begin position="1"/>
        <end position="25"/>
    </location>
</feature>
<feature type="region of interest" description="Disordered" evidence="5">
    <location>
        <begin position="230"/>
        <end position="254"/>
    </location>
</feature>
<protein>
    <submittedName>
        <fullName evidence="6">SMC-Scp complex subunit ScpB</fullName>
    </submittedName>
</protein>
<evidence type="ECO:0000256" key="4">
    <source>
        <dbReference type="ARBA" id="ARBA00023306"/>
    </source>
</evidence>
<organism evidence="6">
    <name type="scientific">candidate division WOR-3 bacterium</name>
    <dbReference type="NCBI Taxonomy" id="2052148"/>
    <lineage>
        <taxon>Bacteria</taxon>
        <taxon>Bacteria division WOR-3</taxon>
    </lineage>
</organism>
<keyword evidence="3" id="KW-0159">Chromosome partition</keyword>